<reference evidence="13" key="1">
    <citation type="submission" date="2017-10" db="EMBL/GenBank/DDBJ databases">
        <authorList>
            <person name="Toshchakov S.V."/>
            <person name="Goeva M.A."/>
        </authorList>
    </citation>
    <scope>NUCLEOTIDE SEQUENCE [LARGE SCALE GENOMIC DNA]</scope>
    <source>
        <strain evidence="13">JR1/69-1-13</strain>
    </source>
</reference>
<keyword evidence="9" id="KW-0813">Transport</keyword>
<evidence type="ECO:0000256" key="8">
    <source>
        <dbReference type="ARBA" id="ARBA00023136"/>
    </source>
</evidence>
<evidence type="ECO:0000256" key="2">
    <source>
        <dbReference type="ARBA" id="ARBA00004141"/>
    </source>
</evidence>
<evidence type="ECO:0000256" key="1">
    <source>
        <dbReference type="ARBA" id="ARBA00002442"/>
    </source>
</evidence>
<comment type="similarity">
    <text evidence="3 9">Belongs to the CcmC/CycZ/HelC family.</text>
</comment>
<feature type="transmembrane region" description="Helical" evidence="9">
    <location>
        <begin position="44"/>
        <end position="66"/>
    </location>
</feature>
<dbReference type="GO" id="GO:0020037">
    <property type="term" value="F:heme binding"/>
    <property type="evidence" value="ECO:0007669"/>
    <property type="project" value="InterPro"/>
</dbReference>
<dbReference type="Pfam" id="PF01578">
    <property type="entry name" value="Cytochrom_C_asm"/>
    <property type="match status" value="1"/>
</dbReference>
<keyword evidence="7 9" id="KW-1133">Transmembrane helix</keyword>
<evidence type="ECO:0000256" key="3">
    <source>
        <dbReference type="ARBA" id="ARBA00005840"/>
    </source>
</evidence>
<evidence type="ECO:0000256" key="4">
    <source>
        <dbReference type="ARBA" id="ARBA00016463"/>
    </source>
</evidence>
<keyword evidence="9" id="KW-0997">Cell inner membrane</keyword>
<evidence type="ECO:0000256" key="6">
    <source>
        <dbReference type="ARBA" id="ARBA00022748"/>
    </source>
</evidence>
<evidence type="ECO:0000256" key="10">
    <source>
        <dbReference type="SAM" id="MobiDB-lite"/>
    </source>
</evidence>
<feature type="region of interest" description="Disordered" evidence="10">
    <location>
        <begin position="1"/>
        <end position="28"/>
    </location>
</feature>
<organism evidence="12 13">
    <name type="scientific">Teichococcus aestuarii</name>
    <dbReference type="NCBI Taxonomy" id="568898"/>
    <lineage>
        <taxon>Bacteria</taxon>
        <taxon>Pseudomonadati</taxon>
        <taxon>Pseudomonadota</taxon>
        <taxon>Alphaproteobacteria</taxon>
        <taxon>Acetobacterales</taxon>
        <taxon>Roseomonadaceae</taxon>
        <taxon>Roseomonas</taxon>
    </lineage>
</organism>
<keyword evidence="13" id="KW-1185">Reference proteome</keyword>
<feature type="domain" description="Cytochrome c assembly protein" evidence="11">
    <location>
        <begin position="46"/>
        <end position="207"/>
    </location>
</feature>
<dbReference type="NCBIfam" id="TIGR01191">
    <property type="entry name" value="ccmC"/>
    <property type="match status" value="1"/>
</dbReference>
<dbReference type="GO" id="GO:0017004">
    <property type="term" value="P:cytochrome complex assembly"/>
    <property type="evidence" value="ECO:0007669"/>
    <property type="project" value="UniProtKB-KW"/>
</dbReference>
<dbReference type="InterPro" id="IPR002541">
    <property type="entry name" value="Cyt_c_assembly"/>
</dbReference>
<dbReference type="GO" id="GO:0015232">
    <property type="term" value="F:heme transmembrane transporter activity"/>
    <property type="evidence" value="ECO:0007669"/>
    <property type="project" value="InterPro"/>
</dbReference>
<evidence type="ECO:0000313" key="12">
    <source>
        <dbReference type="EMBL" id="PWC30311.1"/>
    </source>
</evidence>
<protein>
    <recommendedName>
        <fullName evidence="4 9">Heme exporter protein C</fullName>
    </recommendedName>
    <alternativeName>
        <fullName evidence="9">Cytochrome c-type biogenesis protein</fullName>
    </alternativeName>
</protein>
<dbReference type="PRINTS" id="PR01386">
    <property type="entry name" value="CCMCBIOGNSIS"/>
</dbReference>
<evidence type="ECO:0000259" key="11">
    <source>
        <dbReference type="Pfam" id="PF01578"/>
    </source>
</evidence>
<dbReference type="EMBL" id="PDOA01000002">
    <property type="protein sequence ID" value="PWC30311.1"/>
    <property type="molecule type" value="Genomic_DNA"/>
</dbReference>
<dbReference type="AlphaFoldDB" id="A0A2U1V8S8"/>
<dbReference type="PANTHER" id="PTHR30071">
    <property type="entry name" value="HEME EXPORTER PROTEIN C"/>
    <property type="match status" value="1"/>
</dbReference>
<comment type="caution">
    <text evidence="12">The sequence shown here is derived from an EMBL/GenBank/DDBJ whole genome shotgun (WGS) entry which is preliminary data.</text>
</comment>
<keyword evidence="8 9" id="KW-0472">Membrane</keyword>
<feature type="transmembrane region" description="Helical" evidence="9">
    <location>
        <begin position="119"/>
        <end position="138"/>
    </location>
</feature>
<comment type="subcellular location">
    <subcellularLocation>
        <location evidence="9">Cell inner membrane</location>
    </subcellularLocation>
    <subcellularLocation>
        <location evidence="2">Membrane</location>
        <topology evidence="2">Multi-pass membrane protein</topology>
    </subcellularLocation>
</comment>
<proteinExistence type="inferred from homology"/>
<dbReference type="InterPro" id="IPR045062">
    <property type="entry name" value="Cyt_c_biogenesis_CcsA/CcmC"/>
</dbReference>
<keyword evidence="9" id="KW-1003">Cell membrane</keyword>
<evidence type="ECO:0000256" key="9">
    <source>
        <dbReference type="RuleBase" id="RU364092"/>
    </source>
</evidence>
<evidence type="ECO:0000256" key="5">
    <source>
        <dbReference type="ARBA" id="ARBA00022692"/>
    </source>
</evidence>
<feature type="transmembrane region" description="Helical" evidence="9">
    <location>
        <begin position="150"/>
        <end position="169"/>
    </location>
</feature>
<dbReference type="Proteomes" id="UP000245048">
    <property type="component" value="Unassembled WGS sequence"/>
</dbReference>
<feature type="transmembrane region" description="Helical" evidence="9">
    <location>
        <begin position="86"/>
        <end position="107"/>
    </location>
</feature>
<comment type="function">
    <text evidence="1 9">Required for the export of heme to the periplasm for the biogenesis of c-type cytochromes.</text>
</comment>
<dbReference type="OrthoDB" id="9778550at2"/>
<dbReference type="InterPro" id="IPR003557">
    <property type="entry name" value="Cyt_c_biogenesis_CcmC"/>
</dbReference>
<name>A0A2U1V8S8_9PROT</name>
<feature type="transmembrane region" description="Helical" evidence="9">
    <location>
        <begin position="224"/>
        <end position="245"/>
    </location>
</feature>
<feature type="compositionally biased region" description="Pro residues" evidence="10">
    <location>
        <begin position="1"/>
        <end position="11"/>
    </location>
</feature>
<dbReference type="PANTHER" id="PTHR30071:SF1">
    <property type="entry name" value="CYTOCHROME B_B6 PROTEIN-RELATED"/>
    <property type="match status" value="1"/>
</dbReference>
<evidence type="ECO:0000256" key="7">
    <source>
        <dbReference type="ARBA" id="ARBA00022989"/>
    </source>
</evidence>
<dbReference type="GO" id="GO:0005886">
    <property type="term" value="C:plasma membrane"/>
    <property type="evidence" value="ECO:0007669"/>
    <property type="project" value="UniProtKB-SubCell"/>
</dbReference>
<feature type="transmembrane region" description="Helical" evidence="9">
    <location>
        <begin position="181"/>
        <end position="200"/>
    </location>
</feature>
<dbReference type="RefSeq" id="WP_109515947.1">
    <property type="nucleotide sequence ID" value="NZ_JBHSCH010000017.1"/>
</dbReference>
<sequence>MSTPAPHPAPRPLSATPQPGTPQPGGGLHRFANPGRFLRLTDRALPWLWGAAVLVLGIGAAWALLFSPPDWQQGETVRIMYVHVPMAWLAMGGYLGLAIASLMSLIWRHPLADLAARELSPVGAMVTALCLATGSLWGRPMWGTWWAWDARMTSVLVLFFLWMGHAALVRAFDEEERGARAGAILALVGAVNLPVIKWSVDWFNTLHQSASVTRAAAPGLHVDILYPLLTCAAGFGLAFAALVLARTRAAVMERRVRQLQLAQARRHDTQRPAAGPAADLQA</sequence>
<accession>A0A2U1V8S8</accession>
<gene>
    <name evidence="9" type="primary">ccmC</name>
    <name evidence="12" type="ORF">CR165_04240</name>
</gene>
<keyword evidence="6 9" id="KW-0201">Cytochrome c-type biogenesis</keyword>
<keyword evidence="5 9" id="KW-0812">Transmembrane</keyword>
<evidence type="ECO:0000313" key="13">
    <source>
        <dbReference type="Proteomes" id="UP000245048"/>
    </source>
</evidence>
<feature type="region of interest" description="Disordered" evidence="10">
    <location>
        <begin position="262"/>
        <end position="282"/>
    </location>
</feature>